<evidence type="ECO:0000313" key="2">
    <source>
        <dbReference type="Proteomes" id="UP000507470"/>
    </source>
</evidence>
<dbReference type="EMBL" id="CACVKT020003209">
    <property type="protein sequence ID" value="CAC5382436.1"/>
    <property type="molecule type" value="Genomic_DNA"/>
</dbReference>
<accession>A0A6J8BFS4</accession>
<dbReference type="InterPro" id="IPR011735">
    <property type="entry name" value="WlaTC/HtrL_glycosyltransf"/>
</dbReference>
<dbReference type="Pfam" id="PF09612">
    <property type="entry name" value="HtrL_YibB"/>
    <property type="match status" value="1"/>
</dbReference>
<reference evidence="1 2" key="1">
    <citation type="submission" date="2020-06" db="EMBL/GenBank/DDBJ databases">
        <authorList>
            <person name="Li R."/>
            <person name="Bekaert M."/>
        </authorList>
    </citation>
    <scope>NUCLEOTIDE SEQUENCE [LARGE SCALE GENOMIC DNA]</scope>
    <source>
        <strain evidence="2">wild</strain>
    </source>
</reference>
<proteinExistence type="predicted"/>
<sequence>MSGYADHTLCGNGDELTLVTAYFNIGSFHKTSNLIFSASTYYNWMTNFQFVNNCVILYTDDLALSVQFKSYRRYFPIQRTKVFILNQESLWAFRLQPTIKEIYHQKGYPTPGIPAYSSAMHAKYELIGKVITEKIHTTTFLAWIDIGYFRNHISDCFEMKPPKSMRDDHISFSQVDLFNPNLTLKEIMYQHKLFVAGGFFIGKPEYLYLFIKDYKIAVEHLLESKMMNSDQQILYAMYSSKLFFLPKIPIQTFFDETRLRKRCSDRWFYLGELCRLSIKQNASENKCVPN</sequence>
<gene>
    <name evidence="1" type="ORF">MCOR_18260</name>
</gene>
<evidence type="ECO:0000313" key="1">
    <source>
        <dbReference type="EMBL" id="CAC5382436.1"/>
    </source>
</evidence>
<organism evidence="1 2">
    <name type="scientific">Mytilus coruscus</name>
    <name type="common">Sea mussel</name>
    <dbReference type="NCBI Taxonomy" id="42192"/>
    <lineage>
        <taxon>Eukaryota</taxon>
        <taxon>Metazoa</taxon>
        <taxon>Spiralia</taxon>
        <taxon>Lophotrochozoa</taxon>
        <taxon>Mollusca</taxon>
        <taxon>Bivalvia</taxon>
        <taxon>Autobranchia</taxon>
        <taxon>Pteriomorphia</taxon>
        <taxon>Mytilida</taxon>
        <taxon>Mytiloidea</taxon>
        <taxon>Mytilidae</taxon>
        <taxon>Mytilinae</taxon>
        <taxon>Mytilus</taxon>
    </lineage>
</organism>
<dbReference type="OrthoDB" id="411632at2759"/>
<protein>
    <submittedName>
        <fullName evidence="1">Uncharacterized protein</fullName>
    </submittedName>
</protein>
<name>A0A6J8BFS4_MYTCO</name>
<dbReference type="Proteomes" id="UP000507470">
    <property type="component" value="Unassembled WGS sequence"/>
</dbReference>
<dbReference type="AlphaFoldDB" id="A0A6J8BFS4"/>
<keyword evidence="2" id="KW-1185">Reference proteome</keyword>